<keyword evidence="2 4" id="KW-0863">Zinc-finger</keyword>
<evidence type="ECO:0000313" key="6">
    <source>
        <dbReference type="EMBL" id="QDZ18281.1"/>
    </source>
</evidence>
<gene>
    <name evidence="6" type="ORF">A3770_01p07990</name>
</gene>
<evidence type="ECO:0000256" key="2">
    <source>
        <dbReference type="ARBA" id="ARBA00022771"/>
    </source>
</evidence>
<dbReference type="GO" id="GO:0008270">
    <property type="term" value="F:zinc ion binding"/>
    <property type="evidence" value="ECO:0007669"/>
    <property type="project" value="UniProtKB-KW"/>
</dbReference>
<dbReference type="InterPro" id="IPR002893">
    <property type="entry name" value="Znf_MYND"/>
</dbReference>
<dbReference type="SUPFAM" id="SSF144232">
    <property type="entry name" value="HIT/MYND zinc finger-like"/>
    <property type="match status" value="1"/>
</dbReference>
<dbReference type="PROSITE" id="PS50865">
    <property type="entry name" value="ZF_MYND_2"/>
    <property type="match status" value="1"/>
</dbReference>
<evidence type="ECO:0000313" key="7">
    <source>
        <dbReference type="Proteomes" id="UP000316726"/>
    </source>
</evidence>
<proteinExistence type="predicted"/>
<dbReference type="Pfam" id="PF01753">
    <property type="entry name" value="zf-MYND"/>
    <property type="match status" value="1"/>
</dbReference>
<evidence type="ECO:0000256" key="3">
    <source>
        <dbReference type="ARBA" id="ARBA00022833"/>
    </source>
</evidence>
<evidence type="ECO:0000256" key="1">
    <source>
        <dbReference type="ARBA" id="ARBA00022723"/>
    </source>
</evidence>
<name>A0A5B8MDG2_9CHLO</name>
<keyword evidence="3" id="KW-0862">Zinc</keyword>
<evidence type="ECO:0000259" key="5">
    <source>
        <dbReference type="PROSITE" id="PS50865"/>
    </source>
</evidence>
<dbReference type="EMBL" id="CP031034">
    <property type="protein sequence ID" value="QDZ18281.1"/>
    <property type="molecule type" value="Genomic_DNA"/>
</dbReference>
<organism evidence="6 7">
    <name type="scientific">Chloropicon primus</name>
    <dbReference type="NCBI Taxonomy" id="1764295"/>
    <lineage>
        <taxon>Eukaryota</taxon>
        <taxon>Viridiplantae</taxon>
        <taxon>Chlorophyta</taxon>
        <taxon>Chloropicophyceae</taxon>
        <taxon>Chloropicales</taxon>
        <taxon>Chloropicaceae</taxon>
        <taxon>Chloropicon</taxon>
    </lineage>
</organism>
<keyword evidence="1" id="KW-0479">Metal-binding</keyword>
<reference evidence="6 7" key="1">
    <citation type="submission" date="2018-07" db="EMBL/GenBank/DDBJ databases">
        <title>The complete nuclear genome of the prasinophyte Chloropicon primus (CCMP1205).</title>
        <authorList>
            <person name="Pombert J.-F."/>
            <person name="Otis C."/>
            <person name="Turmel M."/>
            <person name="Lemieux C."/>
        </authorList>
    </citation>
    <scope>NUCLEOTIDE SEQUENCE [LARGE SCALE GENOMIC DNA]</scope>
    <source>
        <strain evidence="6 7">CCMP1205</strain>
    </source>
</reference>
<dbReference type="Gene3D" id="6.10.140.2220">
    <property type="match status" value="1"/>
</dbReference>
<protein>
    <recommendedName>
        <fullName evidence="5">MYND-type domain-containing protein</fullName>
    </recommendedName>
</protein>
<accession>A0A5B8MDG2</accession>
<keyword evidence="7" id="KW-1185">Reference proteome</keyword>
<sequence length="268" mass="30320">MVRRKQSCSYPGCTEEWSFYRCSRCKSAFYCCREHQALHWKDEGENGHRAKCEEIANAKANSRGARERRCLLVDGFGGTEREGKAEDLSKGSHVHAKGGLRSALQRQRNVIAELNARIFQVEEALGARERGGACTGAYRRTEVDGRALEDLDASGLLALKLETTRLRDLAAEACQEMERDLSSVRDWERFESGFETRDVLANGERRLHMELRYGREVTVDDVESELQSLSKDQRKLRLIEGIGKDTRDGRLPGPVVMDNIASLLKIEK</sequence>
<dbReference type="AlphaFoldDB" id="A0A5B8MDG2"/>
<evidence type="ECO:0000256" key="4">
    <source>
        <dbReference type="PROSITE-ProRule" id="PRU00134"/>
    </source>
</evidence>
<feature type="domain" description="MYND-type" evidence="5">
    <location>
        <begin position="8"/>
        <end position="52"/>
    </location>
</feature>
<dbReference type="Proteomes" id="UP000316726">
    <property type="component" value="Chromosome 1"/>
</dbReference>
<dbReference type="OrthoDB" id="76265at2759"/>